<gene>
    <name evidence="3" type="ORF">HMPREF9321_1716</name>
</gene>
<dbReference type="Proteomes" id="UP000004211">
    <property type="component" value="Unassembled WGS sequence"/>
</dbReference>
<evidence type="ECO:0000313" key="3">
    <source>
        <dbReference type="EMBL" id="EFL55721.1"/>
    </source>
</evidence>
<feature type="region of interest" description="Disordered" evidence="1">
    <location>
        <begin position="272"/>
        <end position="291"/>
    </location>
</feature>
<dbReference type="AlphaFoldDB" id="E1L7N6"/>
<protein>
    <submittedName>
        <fullName evidence="3">Relaxase/mobilization nuclease domain protein</fullName>
    </submittedName>
</protein>
<dbReference type="Pfam" id="PF03432">
    <property type="entry name" value="Relaxase"/>
    <property type="match status" value="1"/>
</dbReference>
<dbReference type="RefSeq" id="WP_005378210.1">
    <property type="nucleotide sequence ID" value="NZ_AEDR01000043.1"/>
</dbReference>
<name>E1L7N6_9FIRM</name>
<evidence type="ECO:0000313" key="4">
    <source>
        <dbReference type="Proteomes" id="UP000004211"/>
    </source>
</evidence>
<dbReference type="EMBL" id="AEDR01000043">
    <property type="protein sequence ID" value="EFL55721.1"/>
    <property type="molecule type" value="Genomic_DNA"/>
</dbReference>
<feature type="compositionally biased region" description="Basic and acidic residues" evidence="1">
    <location>
        <begin position="280"/>
        <end position="291"/>
    </location>
</feature>
<organism evidence="3 4">
    <name type="scientific">Veillonella atypica ACS-049-V-Sch6</name>
    <dbReference type="NCBI Taxonomy" id="866776"/>
    <lineage>
        <taxon>Bacteria</taxon>
        <taxon>Bacillati</taxon>
        <taxon>Bacillota</taxon>
        <taxon>Negativicutes</taxon>
        <taxon>Veillonellales</taxon>
        <taxon>Veillonellaceae</taxon>
        <taxon>Veillonella</taxon>
    </lineage>
</organism>
<proteinExistence type="predicted"/>
<evidence type="ECO:0000256" key="1">
    <source>
        <dbReference type="SAM" id="MobiDB-lite"/>
    </source>
</evidence>
<dbReference type="eggNOG" id="COG3843">
    <property type="taxonomic scope" value="Bacteria"/>
</dbReference>
<reference evidence="3 4" key="1">
    <citation type="submission" date="2010-08" db="EMBL/GenBank/DDBJ databases">
        <authorList>
            <person name="Durkin A.S."/>
            <person name="Madupu R."/>
            <person name="Torralba M."/>
            <person name="Gillis M."/>
            <person name="Methe B."/>
            <person name="Sutton G."/>
            <person name="Nelson K.E."/>
        </authorList>
    </citation>
    <scope>NUCLEOTIDE SEQUENCE [LARGE SCALE GENOMIC DNA]</scope>
    <source>
        <strain evidence="3 4">ACS-049-V-Sch6</strain>
    </source>
</reference>
<comment type="caution">
    <text evidence="3">The sequence shown here is derived from an EMBL/GenBank/DDBJ whole genome shotgun (WGS) entry which is preliminary data.</text>
</comment>
<feature type="domain" description="MobA/VirD2-like nuclease" evidence="2">
    <location>
        <begin position="27"/>
        <end position="146"/>
    </location>
</feature>
<sequence length="291" mass="33103">MAVISAGKASKSALGSMKYVEFEKHSSNHRAIFTAGIECSNYYLDASQDFQHVAHTFHKEGGRQAHHMVLAFSPEEERDFTPEQLMEKSIEVAKDVFPKHQIWLGMHDDTDHLHTHLIINAVNYETGKKLQIAGRKGMHEIMEKVQAKAQELGLDNHLEPGAKKDLNIGDIATHNTVERKILTGDNSWKKDMALTVLNALDTATNPDEFIANCNDKGLGCSWEENRKHIVFYDLNDPHRKARASNLAKTFTLPDLASKESLVLRLDNNWQEQQTQNQTLHKKEKEMTYYGR</sequence>
<evidence type="ECO:0000259" key="2">
    <source>
        <dbReference type="Pfam" id="PF03432"/>
    </source>
</evidence>
<dbReference type="InterPro" id="IPR005094">
    <property type="entry name" value="Endonuclease_MobA/VirD2"/>
</dbReference>
<accession>E1L7N6</accession>